<reference evidence="8" key="1">
    <citation type="submission" date="2017-05" db="EMBL/GenBank/DDBJ databases">
        <authorList>
            <person name="Varghese N."/>
            <person name="Submissions S."/>
        </authorList>
    </citation>
    <scope>NUCLEOTIDE SEQUENCE</scope>
    <source>
        <strain evidence="8">Su22</strain>
    </source>
</reference>
<dbReference type="GO" id="GO:0045454">
    <property type="term" value="P:cell redox homeostasis"/>
    <property type="evidence" value="ECO:0007669"/>
    <property type="project" value="TreeGrafter"/>
</dbReference>
<dbReference type="Pfam" id="PF10417">
    <property type="entry name" value="1-cysPrx_C"/>
    <property type="match status" value="1"/>
</dbReference>
<protein>
    <submittedName>
        <fullName evidence="8">Alkyl hydroperoxide reductase subunit AhpC (Peroxiredoxin)</fullName>
    </submittedName>
</protein>
<dbReference type="InterPro" id="IPR019479">
    <property type="entry name" value="Peroxiredoxin_C"/>
</dbReference>
<dbReference type="Proteomes" id="UP001158066">
    <property type="component" value="Unassembled WGS sequence"/>
</dbReference>
<dbReference type="GO" id="GO:0006979">
    <property type="term" value="P:response to oxidative stress"/>
    <property type="evidence" value="ECO:0007669"/>
    <property type="project" value="TreeGrafter"/>
</dbReference>
<evidence type="ECO:0000259" key="7">
    <source>
        <dbReference type="PROSITE" id="PS51352"/>
    </source>
</evidence>
<name>A0AA46AJB9_9CLOT</name>
<dbReference type="FunFam" id="3.40.30.10:FF:000101">
    <property type="entry name" value="2-cys peroxiredoxin"/>
    <property type="match status" value="1"/>
</dbReference>
<keyword evidence="2" id="KW-0575">Peroxidase</keyword>
<dbReference type="SUPFAM" id="SSF52833">
    <property type="entry name" value="Thioredoxin-like"/>
    <property type="match status" value="1"/>
</dbReference>
<dbReference type="PIRSF" id="PIRSF000239">
    <property type="entry name" value="AHPC"/>
    <property type="match status" value="1"/>
</dbReference>
<organism evidence="8 9">
    <name type="scientific">Anoxynatronum buryatiense</name>
    <dbReference type="NCBI Taxonomy" id="489973"/>
    <lineage>
        <taxon>Bacteria</taxon>
        <taxon>Bacillati</taxon>
        <taxon>Bacillota</taxon>
        <taxon>Clostridia</taxon>
        <taxon>Eubacteriales</taxon>
        <taxon>Clostridiaceae</taxon>
        <taxon>Anoxynatronum</taxon>
    </lineage>
</organism>
<dbReference type="InterPro" id="IPR036249">
    <property type="entry name" value="Thioredoxin-like_sf"/>
</dbReference>
<evidence type="ECO:0000256" key="5">
    <source>
        <dbReference type="ARBA" id="ARBA00023284"/>
    </source>
</evidence>
<keyword evidence="5" id="KW-0676">Redox-active center</keyword>
<keyword evidence="9" id="KW-1185">Reference proteome</keyword>
<keyword evidence="3" id="KW-0049">Antioxidant</keyword>
<feature type="domain" description="Thioredoxin" evidence="7">
    <location>
        <begin position="4"/>
        <end position="164"/>
    </location>
</feature>
<dbReference type="AlphaFoldDB" id="A0AA46AJB9"/>
<evidence type="ECO:0000256" key="4">
    <source>
        <dbReference type="ARBA" id="ARBA00023002"/>
    </source>
</evidence>
<dbReference type="InterPro" id="IPR000866">
    <property type="entry name" value="AhpC/TSA"/>
</dbReference>
<dbReference type="GO" id="GO:0033554">
    <property type="term" value="P:cellular response to stress"/>
    <property type="evidence" value="ECO:0007669"/>
    <property type="project" value="TreeGrafter"/>
</dbReference>
<dbReference type="Gene3D" id="3.40.30.10">
    <property type="entry name" value="Glutaredoxin"/>
    <property type="match status" value="1"/>
</dbReference>
<dbReference type="PANTHER" id="PTHR10681:SF121">
    <property type="entry name" value="ALKYL HYDROPEROXIDE REDUCTASE C"/>
    <property type="match status" value="1"/>
</dbReference>
<feature type="active site" description="Cysteine sulfenic acid (-SOH) intermediate; for peroxidase activity" evidence="6">
    <location>
        <position position="51"/>
    </location>
</feature>
<evidence type="ECO:0000256" key="2">
    <source>
        <dbReference type="ARBA" id="ARBA00022559"/>
    </source>
</evidence>
<keyword evidence="4" id="KW-0560">Oxidoreductase</keyword>
<dbReference type="GO" id="GO:0042744">
    <property type="term" value="P:hydrogen peroxide catabolic process"/>
    <property type="evidence" value="ECO:0007669"/>
    <property type="project" value="TreeGrafter"/>
</dbReference>
<dbReference type="InterPro" id="IPR050217">
    <property type="entry name" value="Peroxiredoxin"/>
</dbReference>
<evidence type="ECO:0000313" key="8">
    <source>
        <dbReference type="EMBL" id="SMP60366.1"/>
    </source>
</evidence>
<dbReference type="InterPro" id="IPR013766">
    <property type="entry name" value="Thioredoxin_domain"/>
</dbReference>
<proteinExistence type="inferred from homology"/>
<comment type="caution">
    <text evidence="8">The sequence shown here is derived from an EMBL/GenBank/DDBJ whole genome shotgun (WGS) entry which is preliminary data.</text>
</comment>
<dbReference type="EMBL" id="FXUF01000008">
    <property type="protein sequence ID" value="SMP60366.1"/>
    <property type="molecule type" value="Genomic_DNA"/>
</dbReference>
<sequence>MAERLVGNKAPYFEMKYVDGEGERFGKVTLDDYKGKWLVMFFYPLDFTFVCPTEITGINSRIEDFAKANAEVLGVSTDSEHSHKAWIHQAHDKGGLGKLQFPLASDMTQKVAKDYGVLVEEDGIALRGLFIIDPEGVVRYSVVHDLNVGRSVEETLRVLQALKTGGLCPVNWNPGDETLEG</sequence>
<dbReference type="InterPro" id="IPR024706">
    <property type="entry name" value="Peroxiredoxin_AhpC-typ"/>
</dbReference>
<dbReference type="RefSeq" id="WP_283409606.1">
    <property type="nucleotide sequence ID" value="NZ_FXUF01000008.1"/>
</dbReference>
<evidence type="ECO:0000313" key="9">
    <source>
        <dbReference type="Proteomes" id="UP001158066"/>
    </source>
</evidence>
<dbReference type="PROSITE" id="PS51352">
    <property type="entry name" value="THIOREDOXIN_2"/>
    <property type="match status" value="1"/>
</dbReference>
<dbReference type="CDD" id="cd03015">
    <property type="entry name" value="PRX_Typ2cys"/>
    <property type="match status" value="1"/>
</dbReference>
<comment type="similarity">
    <text evidence="1">Belongs to the peroxiredoxin family. AhpC/Prx1 subfamily.</text>
</comment>
<evidence type="ECO:0000256" key="1">
    <source>
        <dbReference type="ARBA" id="ARBA00009796"/>
    </source>
</evidence>
<dbReference type="PANTHER" id="PTHR10681">
    <property type="entry name" value="THIOREDOXIN PEROXIDASE"/>
    <property type="match status" value="1"/>
</dbReference>
<accession>A0AA46AJB9</accession>
<evidence type="ECO:0000256" key="3">
    <source>
        <dbReference type="ARBA" id="ARBA00022862"/>
    </source>
</evidence>
<dbReference type="Pfam" id="PF00578">
    <property type="entry name" value="AhpC-TSA"/>
    <property type="match status" value="1"/>
</dbReference>
<gene>
    <name evidence="8" type="ORF">SAMN06296020_108120</name>
</gene>
<dbReference type="GO" id="GO:0005829">
    <property type="term" value="C:cytosol"/>
    <property type="evidence" value="ECO:0007669"/>
    <property type="project" value="TreeGrafter"/>
</dbReference>
<evidence type="ECO:0000256" key="6">
    <source>
        <dbReference type="PIRSR" id="PIRSR000239-1"/>
    </source>
</evidence>
<dbReference type="GO" id="GO:0008379">
    <property type="term" value="F:thioredoxin peroxidase activity"/>
    <property type="evidence" value="ECO:0007669"/>
    <property type="project" value="TreeGrafter"/>
</dbReference>